<accession>A0A6A6M138</accession>
<dbReference type="Pfam" id="PF26250">
    <property type="entry name" value="RRM_RdRP1_2"/>
    <property type="match status" value="1"/>
</dbReference>
<organism evidence="12 13">
    <name type="scientific">Hevea brasiliensis</name>
    <name type="common">Para rubber tree</name>
    <name type="synonym">Siphonia brasiliensis</name>
    <dbReference type="NCBI Taxonomy" id="3981"/>
    <lineage>
        <taxon>Eukaryota</taxon>
        <taxon>Viridiplantae</taxon>
        <taxon>Streptophyta</taxon>
        <taxon>Embryophyta</taxon>
        <taxon>Tracheophyta</taxon>
        <taxon>Spermatophyta</taxon>
        <taxon>Magnoliopsida</taxon>
        <taxon>eudicotyledons</taxon>
        <taxon>Gunneridae</taxon>
        <taxon>Pentapetalae</taxon>
        <taxon>rosids</taxon>
        <taxon>fabids</taxon>
        <taxon>Malpighiales</taxon>
        <taxon>Euphorbiaceae</taxon>
        <taxon>Crotonoideae</taxon>
        <taxon>Micrandreae</taxon>
        <taxon>Hevea</taxon>
    </lineage>
</organism>
<evidence type="ECO:0000259" key="10">
    <source>
        <dbReference type="Pfam" id="PF26250"/>
    </source>
</evidence>
<dbReference type="InterPro" id="IPR012677">
    <property type="entry name" value="Nucleotide-bd_a/b_plait_sf"/>
</dbReference>
<dbReference type="InterPro" id="IPR058763">
    <property type="entry name" value="RRM_RDR1/2-like"/>
</dbReference>
<dbReference type="InterPro" id="IPR007855">
    <property type="entry name" value="RDRP"/>
</dbReference>
<gene>
    <name evidence="12" type="ORF">GH714_007179</name>
</gene>
<dbReference type="GO" id="GO:0030422">
    <property type="term" value="P:siRNA processing"/>
    <property type="evidence" value="ECO:0007669"/>
    <property type="project" value="TreeGrafter"/>
</dbReference>
<reference evidence="12 13" key="1">
    <citation type="journal article" date="2020" name="Mol. Plant">
        <title>The Chromosome-Based Rubber Tree Genome Provides New Insights into Spurge Genome Evolution and Rubber Biosynthesis.</title>
        <authorList>
            <person name="Liu J."/>
            <person name="Shi C."/>
            <person name="Shi C.C."/>
            <person name="Li W."/>
            <person name="Zhang Q.J."/>
            <person name="Zhang Y."/>
            <person name="Li K."/>
            <person name="Lu H.F."/>
            <person name="Shi C."/>
            <person name="Zhu S.T."/>
            <person name="Xiao Z.Y."/>
            <person name="Nan H."/>
            <person name="Yue Y."/>
            <person name="Zhu X.G."/>
            <person name="Wu Y."/>
            <person name="Hong X.N."/>
            <person name="Fan G.Y."/>
            <person name="Tong Y."/>
            <person name="Zhang D."/>
            <person name="Mao C.L."/>
            <person name="Liu Y.L."/>
            <person name="Hao S.J."/>
            <person name="Liu W.Q."/>
            <person name="Lv M.Q."/>
            <person name="Zhang H.B."/>
            <person name="Liu Y."/>
            <person name="Hu-Tang G.R."/>
            <person name="Wang J.P."/>
            <person name="Wang J.H."/>
            <person name="Sun Y.H."/>
            <person name="Ni S.B."/>
            <person name="Chen W.B."/>
            <person name="Zhang X.C."/>
            <person name="Jiao Y.N."/>
            <person name="Eichler E.E."/>
            <person name="Li G.H."/>
            <person name="Liu X."/>
            <person name="Gao L.Z."/>
        </authorList>
    </citation>
    <scope>NUCLEOTIDE SEQUENCE [LARGE SCALE GENOMIC DNA]</scope>
    <source>
        <strain evidence="13">cv. GT1</strain>
        <tissue evidence="12">Leaf</tissue>
    </source>
</reference>
<evidence type="ECO:0000313" key="12">
    <source>
        <dbReference type="EMBL" id="KAF2305639.1"/>
    </source>
</evidence>
<keyword evidence="3 8" id="KW-0808">Transferase</keyword>
<evidence type="ECO:0000256" key="3">
    <source>
        <dbReference type="ARBA" id="ARBA00022679"/>
    </source>
</evidence>
<dbReference type="InterPro" id="IPR035979">
    <property type="entry name" value="RBD_domain_sf"/>
</dbReference>
<evidence type="ECO:0000313" key="13">
    <source>
        <dbReference type="Proteomes" id="UP000467840"/>
    </source>
</evidence>
<keyword evidence="5 8" id="KW-0694">RNA-binding</keyword>
<feature type="domain" description="RDRP core" evidence="9">
    <location>
        <begin position="1"/>
        <end position="83"/>
    </location>
</feature>
<evidence type="ECO:0000259" key="11">
    <source>
        <dbReference type="Pfam" id="PF26253"/>
    </source>
</evidence>
<feature type="domain" description="RDRP core" evidence="9">
    <location>
        <begin position="143"/>
        <end position="213"/>
    </location>
</feature>
<dbReference type="InterPro" id="IPR058752">
    <property type="entry name" value="RDRP_C_head"/>
</dbReference>
<dbReference type="PANTHER" id="PTHR23079:SF38">
    <property type="entry name" value="RNA-DEPENDENT RNA POLYMERASE"/>
    <property type="match status" value="1"/>
</dbReference>
<evidence type="ECO:0000256" key="1">
    <source>
        <dbReference type="ARBA" id="ARBA00005762"/>
    </source>
</evidence>
<dbReference type="Pfam" id="PF05183">
    <property type="entry name" value="RdRP"/>
    <property type="match status" value="2"/>
</dbReference>
<feature type="domain" description="RDR1/2-like RRM" evidence="10">
    <location>
        <begin position="347"/>
        <end position="420"/>
    </location>
</feature>
<dbReference type="AlphaFoldDB" id="A0A6A6M138"/>
<evidence type="ECO:0000256" key="5">
    <source>
        <dbReference type="ARBA" id="ARBA00022884"/>
    </source>
</evidence>
<dbReference type="SUPFAM" id="SSF54928">
    <property type="entry name" value="RNA-binding domain, RBD"/>
    <property type="match status" value="1"/>
</dbReference>
<dbReference type="Pfam" id="PF26253">
    <property type="entry name" value="RdRP_head"/>
    <property type="match status" value="1"/>
</dbReference>
<keyword evidence="13" id="KW-1185">Reference proteome</keyword>
<dbReference type="GO" id="GO:0031380">
    <property type="term" value="C:nuclear RNA-directed RNA polymerase complex"/>
    <property type="evidence" value="ECO:0007669"/>
    <property type="project" value="TreeGrafter"/>
</dbReference>
<dbReference type="Proteomes" id="UP000467840">
    <property type="component" value="Chromosome 9"/>
</dbReference>
<protein>
    <recommendedName>
        <fullName evidence="8">RNA-dependent RNA polymerase</fullName>
        <ecNumber evidence="8">2.7.7.48</ecNumber>
    </recommendedName>
</protein>
<dbReference type="EMBL" id="JAAGAX010000008">
    <property type="protein sequence ID" value="KAF2305639.1"/>
    <property type="molecule type" value="Genomic_DNA"/>
</dbReference>
<keyword evidence="2 8" id="KW-0696">RNA-directed RNA polymerase</keyword>
<evidence type="ECO:0000256" key="7">
    <source>
        <dbReference type="ARBA" id="ARBA00048744"/>
    </source>
</evidence>
<comment type="caution">
    <text evidence="12">The sequence shown here is derived from an EMBL/GenBank/DDBJ whole genome shotgun (WGS) entry which is preliminary data.</text>
</comment>
<evidence type="ECO:0000259" key="9">
    <source>
        <dbReference type="Pfam" id="PF05183"/>
    </source>
</evidence>
<dbReference type="InterPro" id="IPR057596">
    <property type="entry name" value="RDRP_core"/>
</dbReference>
<dbReference type="EC" id="2.7.7.48" evidence="8"/>
<keyword evidence="4 8" id="KW-0548">Nucleotidyltransferase</keyword>
<evidence type="ECO:0000256" key="8">
    <source>
        <dbReference type="RuleBase" id="RU363098"/>
    </source>
</evidence>
<proteinExistence type="inferred from homology"/>
<dbReference type="PANTHER" id="PTHR23079">
    <property type="entry name" value="RNA-DEPENDENT RNA POLYMERASE"/>
    <property type="match status" value="1"/>
</dbReference>
<evidence type="ECO:0000256" key="2">
    <source>
        <dbReference type="ARBA" id="ARBA00022484"/>
    </source>
</evidence>
<dbReference type="GO" id="GO:0003723">
    <property type="term" value="F:RNA binding"/>
    <property type="evidence" value="ECO:0007669"/>
    <property type="project" value="UniProtKB-KW"/>
</dbReference>
<dbReference type="GO" id="GO:0003968">
    <property type="term" value="F:RNA-directed RNA polymerase activity"/>
    <property type="evidence" value="ECO:0007669"/>
    <property type="project" value="UniProtKB-KW"/>
</dbReference>
<keyword evidence="6 8" id="KW-0943">RNA-mediated gene silencing</keyword>
<dbReference type="Gene3D" id="3.30.70.330">
    <property type="match status" value="1"/>
</dbReference>
<comment type="catalytic activity">
    <reaction evidence="7 8">
        <text>RNA(n) + a ribonucleoside 5'-triphosphate = RNA(n+1) + diphosphate</text>
        <dbReference type="Rhea" id="RHEA:21248"/>
        <dbReference type="Rhea" id="RHEA-COMP:14527"/>
        <dbReference type="Rhea" id="RHEA-COMP:17342"/>
        <dbReference type="ChEBI" id="CHEBI:33019"/>
        <dbReference type="ChEBI" id="CHEBI:61557"/>
        <dbReference type="ChEBI" id="CHEBI:140395"/>
        <dbReference type="EC" id="2.7.7.48"/>
    </reaction>
</comment>
<feature type="domain" description="RDRP C-terminal head" evidence="11">
    <location>
        <begin position="235"/>
        <end position="326"/>
    </location>
</feature>
<name>A0A6A6M138_HEVBR</name>
<comment type="function">
    <text evidence="8">Probably involved in the RNA silencing pathway and required for the generation of small interfering RNAs (siRNAs).</text>
</comment>
<evidence type="ECO:0000256" key="4">
    <source>
        <dbReference type="ARBA" id="ARBA00022695"/>
    </source>
</evidence>
<sequence length="464" mass="53197">MMGCLDETGTLEYGQVFVQYSCARNRQFFSCNETHEQNQILQGKVVVTKNPCLHPGDVGVLKAVDVPALHHMVDCIVFPQKEKDLIQMNAREVISTEMSTSFVGTLISFLLGGIHPDYTAAKSMILDHDVTIELRNHLPCPIVFADKEPFRAMSKECIELAKLSSIAVDFPKTGVPAKIPPHLRVKEYPDFMEKPDKPKYESQRVIGKLFRAVKDIAPSTSPVRSFTWEVARQCYDPDMEVEGYMNYIDDAFYYKSQYDNKLGNMMDYYGIKTEAEIISGWIIKTWKSFDKKRDFDAIMFSVRSLRNQAKAWFNETESDDLYAKASLVPCDIPSKLLGVRIAWMGKTIQVYGFPSNVTVDEVKGFLESYTGEGTVYAMKIREKGGPRKYAIVQFTIVRAAEYIISLTNERLWYDTSYLKARIMDTDIVPKPRTFLHSMEHITLHFGCQISKEEFYVLWKGTMFR</sequence>
<comment type="similarity">
    <text evidence="1 8">Belongs to the RdRP family.</text>
</comment>
<evidence type="ECO:0000256" key="6">
    <source>
        <dbReference type="ARBA" id="ARBA00023158"/>
    </source>
</evidence>